<dbReference type="SUPFAM" id="SSF51679">
    <property type="entry name" value="Bacterial luciferase-like"/>
    <property type="match status" value="1"/>
</dbReference>
<protein>
    <submittedName>
        <fullName evidence="3">LLM class F420-dependent oxidoreductase</fullName>
    </submittedName>
</protein>
<dbReference type="GO" id="GO:0016705">
    <property type="term" value="F:oxidoreductase activity, acting on paired donors, with incorporation or reduction of molecular oxygen"/>
    <property type="evidence" value="ECO:0007669"/>
    <property type="project" value="InterPro"/>
</dbReference>
<sequence length="318" mass="33864">MFIGYHASHEQLAPSELLSSVQLAERVGFHGAMCSDHLAPWGVAQGHSGYAWSWLGAALALTRFGFGVVTAPGQRYHPAVAAQAIATLAEMFPGRFWAALGSGELVNEHVTGDPWPEKGERDRRLDESASVIRRLLHGERVDHDGAVRVHDARVWSLPTAPPLLVGAAISPGTAERVAAWADGLITTGTDASALADAIGAYRAAGGRGEVSLQVHVSIARTADDAAALARDQWRHGAVTRVSPWDVAQPEDFDRLAAESDADPAESVIAGAEPHEIADRVRALCAGVDRVYLHHIGKDQRRFVEEDAPALIAALEEGS</sequence>
<reference evidence="3" key="1">
    <citation type="journal article" date="2014" name="Int. J. Syst. Evol. Microbiol.">
        <title>Complete genome sequence of Corynebacterium casei LMG S-19264T (=DSM 44701T), isolated from a smear-ripened cheese.</title>
        <authorList>
            <consortium name="US DOE Joint Genome Institute (JGI-PGF)"/>
            <person name="Walter F."/>
            <person name="Albersmeier A."/>
            <person name="Kalinowski J."/>
            <person name="Ruckert C."/>
        </authorList>
    </citation>
    <scope>NUCLEOTIDE SEQUENCE</scope>
    <source>
        <strain evidence="3">VKM Ac-1020</strain>
    </source>
</reference>
<dbReference type="AlphaFoldDB" id="A0A9W6H5L1"/>
<reference evidence="3" key="2">
    <citation type="submission" date="2023-01" db="EMBL/GenBank/DDBJ databases">
        <authorList>
            <person name="Sun Q."/>
            <person name="Evtushenko L."/>
        </authorList>
    </citation>
    <scope>NUCLEOTIDE SEQUENCE</scope>
    <source>
        <strain evidence="3">VKM Ac-1020</strain>
    </source>
</reference>
<proteinExistence type="predicted"/>
<organism evidence="3 4">
    <name type="scientific">Microbacterium barkeri</name>
    <dbReference type="NCBI Taxonomy" id="33917"/>
    <lineage>
        <taxon>Bacteria</taxon>
        <taxon>Bacillati</taxon>
        <taxon>Actinomycetota</taxon>
        <taxon>Actinomycetes</taxon>
        <taxon>Micrococcales</taxon>
        <taxon>Microbacteriaceae</taxon>
        <taxon>Microbacterium</taxon>
    </lineage>
</organism>
<gene>
    <name evidence="3" type="ORF">GCM10017576_31160</name>
</gene>
<feature type="domain" description="Luciferase-like" evidence="2">
    <location>
        <begin position="9"/>
        <end position="283"/>
    </location>
</feature>
<dbReference type="InterPro" id="IPR011251">
    <property type="entry name" value="Luciferase-like_dom"/>
</dbReference>
<dbReference type="Gene3D" id="3.20.20.30">
    <property type="entry name" value="Luciferase-like domain"/>
    <property type="match status" value="1"/>
</dbReference>
<accession>A0A9W6H5L1</accession>
<keyword evidence="4" id="KW-1185">Reference proteome</keyword>
<dbReference type="InterPro" id="IPR019945">
    <property type="entry name" value="F420_G6P_DH-rel"/>
</dbReference>
<dbReference type="PANTHER" id="PTHR43244:SF1">
    <property type="entry name" value="5,10-METHYLENETETRAHYDROMETHANOPTERIN REDUCTASE"/>
    <property type="match status" value="1"/>
</dbReference>
<dbReference type="NCBIfam" id="TIGR03557">
    <property type="entry name" value="F420_G6P_family"/>
    <property type="match status" value="1"/>
</dbReference>
<evidence type="ECO:0000259" key="2">
    <source>
        <dbReference type="Pfam" id="PF00296"/>
    </source>
</evidence>
<dbReference type="Pfam" id="PF00296">
    <property type="entry name" value="Bac_luciferase"/>
    <property type="match status" value="1"/>
</dbReference>
<evidence type="ECO:0000313" key="3">
    <source>
        <dbReference type="EMBL" id="GLJ62985.1"/>
    </source>
</evidence>
<keyword evidence="1" id="KW-0560">Oxidoreductase</keyword>
<dbReference type="EMBL" id="BSEJ01000021">
    <property type="protein sequence ID" value="GLJ62985.1"/>
    <property type="molecule type" value="Genomic_DNA"/>
</dbReference>
<evidence type="ECO:0000313" key="4">
    <source>
        <dbReference type="Proteomes" id="UP001142462"/>
    </source>
</evidence>
<dbReference type="InterPro" id="IPR036661">
    <property type="entry name" value="Luciferase-like_sf"/>
</dbReference>
<name>A0A9W6H5L1_9MICO</name>
<evidence type="ECO:0000256" key="1">
    <source>
        <dbReference type="ARBA" id="ARBA00023002"/>
    </source>
</evidence>
<comment type="caution">
    <text evidence="3">The sequence shown here is derived from an EMBL/GenBank/DDBJ whole genome shotgun (WGS) entry which is preliminary data.</text>
</comment>
<dbReference type="Proteomes" id="UP001142462">
    <property type="component" value="Unassembled WGS sequence"/>
</dbReference>
<dbReference type="InterPro" id="IPR050564">
    <property type="entry name" value="F420-G6PD/mer"/>
</dbReference>
<dbReference type="RefSeq" id="WP_378747206.1">
    <property type="nucleotide sequence ID" value="NZ_JBHRWT010000001.1"/>
</dbReference>
<dbReference type="PANTHER" id="PTHR43244">
    <property type="match status" value="1"/>
</dbReference>